<protein>
    <submittedName>
        <fullName evidence="2">Uncharacterized protein</fullName>
    </submittedName>
</protein>
<dbReference type="Proteomes" id="UP000799537">
    <property type="component" value="Unassembled WGS sequence"/>
</dbReference>
<name>A0A6A6CBJ0_ZASCE</name>
<keyword evidence="1" id="KW-0732">Signal</keyword>
<dbReference type="RefSeq" id="XP_033665304.1">
    <property type="nucleotide sequence ID" value="XM_033813370.1"/>
</dbReference>
<sequence>MHFHALFAALTSLLAFAAAQGCPTITIHDHGGCKGCTKTVDMVTSTQLIDCGGCTSIATMTDREPFLNCKVPCRGGFKTEYNAEGTTTVTSCSASPTQGLRMRSEWVG</sequence>
<dbReference type="GeneID" id="54566642"/>
<proteinExistence type="predicted"/>
<dbReference type="EMBL" id="ML993604">
    <property type="protein sequence ID" value="KAF2164415.1"/>
    <property type="molecule type" value="Genomic_DNA"/>
</dbReference>
<keyword evidence="3" id="KW-1185">Reference proteome</keyword>
<dbReference type="AlphaFoldDB" id="A0A6A6CBJ0"/>
<evidence type="ECO:0000256" key="1">
    <source>
        <dbReference type="SAM" id="SignalP"/>
    </source>
</evidence>
<evidence type="ECO:0000313" key="3">
    <source>
        <dbReference type="Proteomes" id="UP000799537"/>
    </source>
</evidence>
<feature type="chain" id="PRO_5025499318" evidence="1">
    <location>
        <begin position="20"/>
        <end position="108"/>
    </location>
</feature>
<gene>
    <name evidence="2" type="ORF">M409DRAFT_56682</name>
</gene>
<feature type="signal peptide" evidence="1">
    <location>
        <begin position="1"/>
        <end position="19"/>
    </location>
</feature>
<organism evidence="2 3">
    <name type="scientific">Zasmidium cellare ATCC 36951</name>
    <dbReference type="NCBI Taxonomy" id="1080233"/>
    <lineage>
        <taxon>Eukaryota</taxon>
        <taxon>Fungi</taxon>
        <taxon>Dikarya</taxon>
        <taxon>Ascomycota</taxon>
        <taxon>Pezizomycotina</taxon>
        <taxon>Dothideomycetes</taxon>
        <taxon>Dothideomycetidae</taxon>
        <taxon>Mycosphaerellales</taxon>
        <taxon>Mycosphaerellaceae</taxon>
        <taxon>Zasmidium</taxon>
    </lineage>
</organism>
<accession>A0A6A6CBJ0</accession>
<reference evidence="2" key="1">
    <citation type="journal article" date="2020" name="Stud. Mycol.">
        <title>101 Dothideomycetes genomes: a test case for predicting lifestyles and emergence of pathogens.</title>
        <authorList>
            <person name="Haridas S."/>
            <person name="Albert R."/>
            <person name="Binder M."/>
            <person name="Bloem J."/>
            <person name="Labutti K."/>
            <person name="Salamov A."/>
            <person name="Andreopoulos B."/>
            <person name="Baker S."/>
            <person name="Barry K."/>
            <person name="Bills G."/>
            <person name="Bluhm B."/>
            <person name="Cannon C."/>
            <person name="Castanera R."/>
            <person name="Culley D."/>
            <person name="Daum C."/>
            <person name="Ezra D."/>
            <person name="Gonzalez J."/>
            <person name="Henrissat B."/>
            <person name="Kuo A."/>
            <person name="Liang C."/>
            <person name="Lipzen A."/>
            <person name="Lutzoni F."/>
            <person name="Magnuson J."/>
            <person name="Mondo S."/>
            <person name="Nolan M."/>
            <person name="Ohm R."/>
            <person name="Pangilinan J."/>
            <person name="Park H.-J."/>
            <person name="Ramirez L."/>
            <person name="Alfaro M."/>
            <person name="Sun H."/>
            <person name="Tritt A."/>
            <person name="Yoshinaga Y."/>
            <person name="Zwiers L.-H."/>
            <person name="Turgeon B."/>
            <person name="Goodwin S."/>
            <person name="Spatafora J."/>
            <person name="Crous P."/>
            <person name="Grigoriev I."/>
        </authorList>
    </citation>
    <scope>NUCLEOTIDE SEQUENCE</scope>
    <source>
        <strain evidence="2">ATCC 36951</strain>
    </source>
</reference>
<evidence type="ECO:0000313" key="2">
    <source>
        <dbReference type="EMBL" id="KAF2164415.1"/>
    </source>
</evidence>